<reference evidence="1" key="2">
    <citation type="submission" date="2021-08" db="EMBL/GenBank/DDBJ databases">
        <authorList>
            <person name="Eriksson T."/>
        </authorList>
    </citation>
    <scope>NUCLEOTIDE SEQUENCE</scope>
    <source>
        <strain evidence="1">Stoneville</strain>
        <tissue evidence="1">Whole head</tissue>
    </source>
</reference>
<dbReference type="Proteomes" id="UP000719412">
    <property type="component" value="Unassembled WGS sequence"/>
</dbReference>
<sequence>MRGTKSDRSGRGTVRIVKVIASDVHNQLTLVADNVDEIADQNNFCSVGDPPARVLRPPLFAKQSSVVCRFVFLWQRGLVSGVHCAHVMSEAAGH</sequence>
<evidence type="ECO:0000313" key="1">
    <source>
        <dbReference type="EMBL" id="KAH0822317.1"/>
    </source>
</evidence>
<dbReference type="EMBL" id="JABDTM020002964">
    <property type="protein sequence ID" value="KAH0822317.1"/>
    <property type="molecule type" value="Genomic_DNA"/>
</dbReference>
<proteinExistence type="predicted"/>
<keyword evidence="2" id="KW-1185">Reference proteome</keyword>
<comment type="caution">
    <text evidence="1">The sequence shown here is derived from an EMBL/GenBank/DDBJ whole genome shotgun (WGS) entry which is preliminary data.</text>
</comment>
<accession>A0A8J6HXF9</accession>
<organism evidence="1 2">
    <name type="scientific">Tenebrio molitor</name>
    <name type="common">Yellow mealworm beetle</name>
    <dbReference type="NCBI Taxonomy" id="7067"/>
    <lineage>
        <taxon>Eukaryota</taxon>
        <taxon>Metazoa</taxon>
        <taxon>Ecdysozoa</taxon>
        <taxon>Arthropoda</taxon>
        <taxon>Hexapoda</taxon>
        <taxon>Insecta</taxon>
        <taxon>Pterygota</taxon>
        <taxon>Neoptera</taxon>
        <taxon>Endopterygota</taxon>
        <taxon>Coleoptera</taxon>
        <taxon>Polyphaga</taxon>
        <taxon>Cucujiformia</taxon>
        <taxon>Tenebrionidae</taxon>
        <taxon>Tenebrio</taxon>
    </lineage>
</organism>
<name>A0A8J6HXF9_TENMO</name>
<dbReference type="AlphaFoldDB" id="A0A8J6HXF9"/>
<evidence type="ECO:0000313" key="2">
    <source>
        <dbReference type="Proteomes" id="UP000719412"/>
    </source>
</evidence>
<reference evidence="1" key="1">
    <citation type="journal article" date="2020" name="J Insects Food Feed">
        <title>The yellow mealworm (Tenebrio molitor) genome: a resource for the emerging insects as food and feed industry.</title>
        <authorList>
            <person name="Eriksson T."/>
            <person name="Andere A."/>
            <person name="Kelstrup H."/>
            <person name="Emery V."/>
            <person name="Picard C."/>
        </authorList>
    </citation>
    <scope>NUCLEOTIDE SEQUENCE</scope>
    <source>
        <strain evidence="1">Stoneville</strain>
        <tissue evidence="1">Whole head</tissue>
    </source>
</reference>
<gene>
    <name evidence="1" type="ORF">GEV33_000474</name>
</gene>
<protein>
    <submittedName>
        <fullName evidence="1">Uncharacterized protein</fullName>
    </submittedName>
</protein>